<dbReference type="BioCyc" id="SESP1179773:BN6_RS27825-MONOMER"/>
<dbReference type="STRING" id="1179773.BN6_57830"/>
<dbReference type="eggNOG" id="COG3629">
    <property type="taxonomic scope" value="Bacteria"/>
</dbReference>
<feature type="domain" description="Bacterial transcriptional activator" evidence="1">
    <location>
        <begin position="840"/>
        <end position="986"/>
    </location>
</feature>
<dbReference type="HOGENOM" id="CLU_296433_0_0_11"/>
<dbReference type="InterPro" id="IPR059106">
    <property type="entry name" value="WHD_MalT"/>
</dbReference>
<protein>
    <recommendedName>
        <fullName evidence="1">Bacterial transcriptional activator domain-containing protein</fullName>
    </recommendedName>
</protein>
<dbReference type="GO" id="GO:0003677">
    <property type="term" value="F:DNA binding"/>
    <property type="evidence" value="ECO:0007669"/>
    <property type="project" value="InterPro"/>
</dbReference>
<accession>K0K407</accession>
<dbReference type="SMART" id="SM01043">
    <property type="entry name" value="BTAD"/>
    <property type="match status" value="1"/>
</dbReference>
<dbReference type="GO" id="GO:0006355">
    <property type="term" value="P:regulation of DNA-templated transcription"/>
    <property type="evidence" value="ECO:0007669"/>
    <property type="project" value="InterPro"/>
</dbReference>
<dbReference type="InterPro" id="IPR016032">
    <property type="entry name" value="Sig_transdc_resp-reg_C-effctor"/>
</dbReference>
<dbReference type="Pfam" id="PF03704">
    <property type="entry name" value="BTAD"/>
    <property type="match status" value="1"/>
</dbReference>
<dbReference type="InterPro" id="IPR051677">
    <property type="entry name" value="AfsR-DnrI-RedD_regulator"/>
</dbReference>
<dbReference type="AlphaFoldDB" id="K0K407"/>
<dbReference type="Pfam" id="PF25873">
    <property type="entry name" value="WHD_MalT"/>
    <property type="match status" value="1"/>
</dbReference>
<keyword evidence="3" id="KW-1185">Reference proteome</keyword>
<organism evidence="2 3">
    <name type="scientific">Saccharothrix espanaensis (strain ATCC 51144 / DSM 44229 / JCM 9112 / NBRC 15066 / NRRL 15764)</name>
    <dbReference type="NCBI Taxonomy" id="1179773"/>
    <lineage>
        <taxon>Bacteria</taxon>
        <taxon>Bacillati</taxon>
        <taxon>Actinomycetota</taxon>
        <taxon>Actinomycetes</taxon>
        <taxon>Pseudonocardiales</taxon>
        <taxon>Pseudonocardiaceae</taxon>
        <taxon>Saccharothrix</taxon>
    </lineage>
</organism>
<sequence>MTSPTALPRPLDVEVTRLRLVRRLARRWEHPVTLVVAGAGFGKTTALVQAVRAHLLEPRGVDAWVSCAPVHESAEHLAGALLDALSIKDSKRTLRAVLDTLICAAPLETCLLLDDVHEIPTGSPGADLLAGLVRDLPATAHLVLCGRELPDLPLARREAAGEVITIGPDELSFTDVEVRALGRRLDRDPAPAGALRGWPALVRLAFAAGPAAPWRYAREEILNRLPEPQRHALAALAALDTATDAEVAAVTGTPVALDDLARRIPLVGRLDDGRYRAHDLWTEALCRTTPPGELRHLHRRAAGLLASRGDLPRAGALACRDQDWPLLATLSVDLVNTTMSALPQGIAERWLAHVPPAIRDQPAFLLLHAAVLHATDFTDPRIDPLLDRAWADLKHTAVLGQAVITAHSRADLPRLVELASRADEPNGAPTPIALVLRHSVAATVAEVRGDPESALAEIVRAPTVDVPAQIALATVRFHYHCLNMCGRAGEAADLADRALGDADEHHLRLNGPIARWFDGDPSDLCRLRGVPPGGTARDSFVATAFLTVIASCCGDIAPSSGLPCGDPADHDNPRDAVLACVATAVMAVCAGEETIACQTFSDHLTRWPVTDRFHERHLRRFLAVGYVLNADLRAAWDRAELGPSHDKARTAARALVQARKGDLIPGSRLPFEHALCFLPLSWSVELAARLAGTGDLALGRWLADTLGPVVHQHFRRTGGTGAATLLTALPSPPITRTGIAVLGPMKVTRDGVAVDVPELRRVRVRQLLGLLVLRPLLTREQAVNILWPDLAPADAARNLRVTLTHLRRLLEPDRARGDASYHLRTERDTIRLVRSTWLDVDLWAADLLDTRVPAARTSGDLDQAKDLLTATIALWRGNPLPDLAGLADPDLHVDTDRLRAHHVGHLLTLGELALVSGETTRPAHLADRALSLDPYTPRAHRLTLAAAIRTRDPIRICATREQVLAILARLGAPPDPATELLLRRTLPPTVGREQRGSAVSS</sequence>
<dbReference type="SUPFAM" id="SSF46894">
    <property type="entry name" value="C-terminal effector domain of the bipartite response regulators"/>
    <property type="match status" value="1"/>
</dbReference>
<dbReference type="EMBL" id="HE804045">
    <property type="protein sequence ID" value="CCH33041.1"/>
    <property type="molecule type" value="Genomic_DNA"/>
</dbReference>
<name>K0K407_SACES</name>
<evidence type="ECO:0000313" key="2">
    <source>
        <dbReference type="EMBL" id="CCH33041.1"/>
    </source>
</evidence>
<dbReference type="Proteomes" id="UP000006281">
    <property type="component" value="Chromosome"/>
</dbReference>
<evidence type="ECO:0000313" key="3">
    <source>
        <dbReference type="Proteomes" id="UP000006281"/>
    </source>
</evidence>
<dbReference type="Gene3D" id="1.25.40.10">
    <property type="entry name" value="Tetratricopeptide repeat domain"/>
    <property type="match status" value="1"/>
</dbReference>
<dbReference type="InterPro" id="IPR036388">
    <property type="entry name" value="WH-like_DNA-bd_sf"/>
</dbReference>
<dbReference type="OrthoDB" id="3654124at2"/>
<gene>
    <name evidence="2" type="ordered locus">BN6_57830</name>
</gene>
<dbReference type="SUPFAM" id="SSF48452">
    <property type="entry name" value="TPR-like"/>
    <property type="match status" value="1"/>
</dbReference>
<dbReference type="InterPro" id="IPR027417">
    <property type="entry name" value="P-loop_NTPase"/>
</dbReference>
<dbReference type="eggNOG" id="COG2909">
    <property type="taxonomic scope" value="Bacteria"/>
</dbReference>
<dbReference type="KEGG" id="sesp:BN6_57830"/>
<dbReference type="RefSeq" id="WP_015103152.1">
    <property type="nucleotide sequence ID" value="NC_019673.1"/>
</dbReference>
<dbReference type="PANTHER" id="PTHR35807">
    <property type="entry name" value="TRANSCRIPTIONAL REGULATOR REDD-RELATED"/>
    <property type="match status" value="1"/>
</dbReference>
<dbReference type="PATRIC" id="fig|1179773.3.peg.5812"/>
<proteinExistence type="predicted"/>
<evidence type="ECO:0000259" key="1">
    <source>
        <dbReference type="SMART" id="SM01043"/>
    </source>
</evidence>
<dbReference type="InterPro" id="IPR011990">
    <property type="entry name" value="TPR-like_helical_dom_sf"/>
</dbReference>
<reference evidence="2 3" key="1">
    <citation type="journal article" date="2012" name="BMC Genomics">
        <title>Complete genome sequence of Saccharothrix espanaensis DSM 44229T and comparison to the other completely sequenced Pseudonocardiaceae.</title>
        <authorList>
            <person name="Strobel T."/>
            <person name="Al-Dilaimi A."/>
            <person name="Blom J."/>
            <person name="Gessner A."/>
            <person name="Kalinowski J."/>
            <person name="Luzhetska M."/>
            <person name="Puhler A."/>
            <person name="Szczepanowski R."/>
            <person name="Bechthold A."/>
            <person name="Ruckert C."/>
        </authorList>
    </citation>
    <scope>NUCLEOTIDE SEQUENCE [LARGE SCALE GENOMIC DNA]</scope>
    <source>
        <strain evidence="3">ATCC 51144 / DSM 44229 / JCM 9112 / NBRC 15066 / NRRL 15764</strain>
    </source>
</reference>
<dbReference type="InterPro" id="IPR005158">
    <property type="entry name" value="BTAD"/>
</dbReference>
<dbReference type="SUPFAM" id="SSF52540">
    <property type="entry name" value="P-loop containing nucleoside triphosphate hydrolases"/>
    <property type="match status" value="1"/>
</dbReference>
<dbReference type="Gene3D" id="1.10.10.10">
    <property type="entry name" value="Winged helix-like DNA-binding domain superfamily/Winged helix DNA-binding domain"/>
    <property type="match status" value="1"/>
</dbReference>